<dbReference type="OrthoDB" id="9788332at2"/>
<evidence type="ECO:0008006" key="4">
    <source>
        <dbReference type="Google" id="ProtNLM"/>
    </source>
</evidence>
<organism evidence="2 3">
    <name type="scientific">Palleronia abyssalis</name>
    <dbReference type="NCBI Taxonomy" id="1501240"/>
    <lineage>
        <taxon>Bacteria</taxon>
        <taxon>Pseudomonadati</taxon>
        <taxon>Pseudomonadota</taxon>
        <taxon>Alphaproteobacteria</taxon>
        <taxon>Rhodobacterales</taxon>
        <taxon>Roseobacteraceae</taxon>
        <taxon>Palleronia</taxon>
    </lineage>
</organism>
<protein>
    <recommendedName>
        <fullName evidence="4">DUF2141 domain-containing protein</fullName>
    </recommendedName>
</protein>
<evidence type="ECO:0000256" key="1">
    <source>
        <dbReference type="SAM" id="SignalP"/>
    </source>
</evidence>
<evidence type="ECO:0000313" key="2">
    <source>
        <dbReference type="EMBL" id="SPJ25293.1"/>
    </source>
</evidence>
<name>A0A2R8BYV3_9RHOB</name>
<dbReference type="RefSeq" id="WP_108895096.1">
    <property type="nucleotide sequence ID" value="NZ_ONZF01000008.1"/>
</dbReference>
<keyword evidence="3" id="KW-1185">Reference proteome</keyword>
<reference evidence="2 3" key="1">
    <citation type="submission" date="2018-03" db="EMBL/GenBank/DDBJ databases">
        <authorList>
            <person name="Keele B.F."/>
        </authorList>
    </citation>
    <scope>NUCLEOTIDE SEQUENCE [LARGE SCALE GENOMIC DNA]</scope>
    <source>
        <strain evidence="2 3">CECT 8504</strain>
    </source>
</reference>
<gene>
    <name evidence="2" type="ORF">PAA8504_03144</name>
</gene>
<proteinExistence type="predicted"/>
<keyword evidence="1" id="KW-0732">Signal</keyword>
<dbReference type="AlphaFoldDB" id="A0A2R8BYV3"/>
<feature type="signal peptide" evidence="1">
    <location>
        <begin position="1"/>
        <end position="21"/>
    </location>
</feature>
<feature type="chain" id="PRO_5015314136" description="DUF2141 domain-containing protein" evidence="1">
    <location>
        <begin position="22"/>
        <end position="137"/>
    </location>
</feature>
<sequence length="137" mass="14832">MHLLPTIIVMSAMAAPAAGMAGDITVSIEGLRSDRGSVRVAVCPEDSFTKPSCPYTASVPATSAQVTVDDVPDGIYAVQAYHDENSDQKLNRRGLRPFEGLAFSNDAPMRFGPPRFPDAAVRVRGDGRITLNMRYYQ</sequence>
<dbReference type="Pfam" id="PF09912">
    <property type="entry name" value="DUF2141"/>
    <property type="match status" value="1"/>
</dbReference>
<dbReference type="InterPro" id="IPR018673">
    <property type="entry name" value="DUF2141"/>
</dbReference>
<evidence type="ECO:0000313" key="3">
    <source>
        <dbReference type="Proteomes" id="UP000244912"/>
    </source>
</evidence>
<dbReference type="Proteomes" id="UP000244912">
    <property type="component" value="Unassembled WGS sequence"/>
</dbReference>
<dbReference type="EMBL" id="ONZF01000008">
    <property type="protein sequence ID" value="SPJ25293.1"/>
    <property type="molecule type" value="Genomic_DNA"/>
</dbReference>
<accession>A0A2R8BYV3</accession>